<dbReference type="Gene3D" id="1.10.10.10">
    <property type="entry name" value="Winged helix-like DNA-binding domain superfamily/Winged helix DNA-binding domain"/>
    <property type="match status" value="1"/>
</dbReference>
<name>A0A0J6ZCH9_9MYCO</name>
<comment type="caution">
    <text evidence="1">The sequence shown here is derived from an EMBL/GenBank/DDBJ whole genome shotgun (WGS) entry which is preliminary data.</text>
</comment>
<dbReference type="RefSeq" id="WP_048469034.1">
    <property type="nucleotide sequence ID" value="NZ_JYNL01000009.1"/>
</dbReference>
<dbReference type="InterPro" id="IPR036390">
    <property type="entry name" value="WH_DNA-bd_sf"/>
</dbReference>
<dbReference type="PATRIC" id="fig|37916.4.peg.912"/>
<evidence type="ECO:0008006" key="3">
    <source>
        <dbReference type="Google" id="ProtNLM"/>
    </source>
</evidence>
<gene>
    <name evidence="1" type="ORF">MCHLDSM_01039</name>
</gene>
<reference evidence="1 2" key="1">
    <citation type="journal article" date="2015" name="Genome Biol. Evol.">
        <title>Characterization of Three Mycobacterium spp. with Potential Use in Bioremediation by Genome Sequencing and Comparative Genomics.</title>
        <authorList>
            <person name="Das S."/>
            <person name="Pettersson B.M."/>
            <person name="Behra P.R."/>
            <person name="Ramesh M."/>
            <person name="Dasgupta S."/>
            <person name="Bhattacharya A."/>
            <person name="Kirsebom L.A."/>
        </authorList>
    </citation>
    <scope>NUCLEOTIDE SEQUENCE [LARGE SCALE GENOMIC DNA]</scope>
    <source>
        <strain evidence="1 2">DSM 43826</strain>
    </source>
</reference>
<evidence type="ECO:0000313" key="1">
    <source>
        <dbReference type="EMBL" id="KMO82416.1"/>
    </source>
</evidence>
<dbReference type="Proteomes" id="UP000036513">
    <property type="component" value="Unassembled WGS sequence"/>
</dbReference>
<dbReference type="SUPFAM" id="SSF46785">
    <property type="entry name" value="Winged helix' DNA-binding domain"/>
    <property type="match status" value="1"/>
</dbReference>
<protein>
    <recommendedName>
        <fullName evidence="3">MarR family transcriptional regulator</fullName>
    </recommendedName>
</protein>
<proteinExistence type="predicted"/>
<sequence>MADLKLTPNQAWMLGQVQRAGFDPDEWFRPMDVGGHDANDVSSLLAALCRKGLIERRHRPASTAFLYHLTPAGRDHVADREL</sequence>
<dbReference type="EMBL" id="JYNL01000009">
    <property type="protein sequence ID" value="KMO82416.1"/>
    <property type="molecule type" value="Genomic_DNA"/>
</dbReference>
<organism evidence="1 2">
    <name type="scientific">Mycolicibacterium chlorophenolicum</name>
    <dbReference type="NCBI Taxonomy" id="37916"/>
    <lineage>
        <taxon>Bacteria</taxon>
        <taxon>Bacillati</taxon>
        <taxon>Actinomycetota</taxon>
        <taxon>Actinomycetes</taxon>
        <taxon>Mycobacteriales</taxon>
        <taxon>Mycobacteriaceae</taxon>
        <taxon>Mycolicibacterium</taxon>
    </lineage>
</organism>
<accession>A0A0J6ZCH9</accession>
<keyword evidence="2" id="KW-1185">Reference proteome</keyword>
<dbReference type="InterPro" id="IPR036388">
    <property type="entry name" value="WH-like_DNA-bd_sf"/>
</dbReference>
<evidence type="ECO:0000313" key="2">
    <source>
        <dbReference type="Proteomes" id="UP000036513"/>
    </source>
</evidence>
<dbReference type="AlphaFoldDB" id="A0A0J6ZCH9"/>